<dbReference type="Pfam" id="PF02023">
    <property type="entry name" value="SCAN"/>
    <property type="match status" value="1"/>
</dbReference>
<dbReference type="InterPro" id="IPR038269">
    <property type="entry name" value="SCAN_sf"/>
</dbReference>
<sequence length="190" mass="21632">KMAAKSRDGLVLGLQPEAGPQQGVKLEQPDLALGEEENSVATGMDAERQRFRQFGYQEAEGPRETCSRLWDLCHWWLKPERRSKEQILELVILEQFLAVLPSEMQSWVRKGGPESCSRAVALAEDFLLRQRPEKQRPEQVSDAERHSETPVFLRAAVLRLWELTASEGERGFPNNSQCPLQTPIILWGKP</sequence>
<dbReference type="InterPro" id="IPR003309">
    <property type="entry name" value="SCAN_dom"/>
</dbReference>
<evidence type="ECO:0000259" key="3">
    <source>
        <dbReference type="PROSITE" id="PS50804"/>
    </source>
</evidence>
<dbReference type="FunFam" id="1.10.4020.10:FF:000001">
    <property type="entry name" value="zinc finger protein 263 isoform X1"/>
    <property type="match status" value="1"/>
</dbReference>
<dbReference type="SMART" id="SM00431">
    <property type="entry name" value="SCAN"/>
    <property type="match status" value="1"/>
</dbReference>
<dbReference type="Gene3D" id="1.10.4020.10">
    <property type="entry name" value="DNA breaking-rejoining enzymes"/>
    <property type="match status" value="1"/>
</dbReference>
<evidence type="ECO:0000256" key="1">
    <source>
        <dbReference type="ARBA" id="ARBA00023242"/>
    </source>
</evidence>
<dbReference type="InterPro" id="IPR050916">
    <property type="entry name" value="SCAN-C2H2_zinc_finger"/>
</dbReference>
<keyword evidence="5" id="KW-1185">Reference proteome</keyword>
<protein>
    <recommendedName>
        <fullName evidence="3">SCAN box domain-containing protein</fullName>
    </recommendedName>
</protein>
<dbReference type="GeneTree" id="ENSGT00940000154715"/>
<name>A0A670HS95_PODMU</name>
<reference evidence="4 5" key="1">
    <citation type="journal article" date="2019" name="Proc. Natl. Acad. Sci. U.S.A.">
        <title>Regulatory changes in pterin and carotenoid genes underlie balanced color polymorphisms in the wall lizard.</title>
        <authorList>
            <person name="Andrade P."/>
            <person name="Pinho C."/>
            <person name="Perez I de Lanuza G."/>
            <person name="Afonso S."/>
            <person name="Brejcha J."/>
            <person name="Rubin C.J."/>
            <person name="Wallerman O."/>
            <person name="Pereira P."/>
            <person name="Sabatino S.J."/>
            <person name="Bellati A."/>
            <person name="Pellitteri-Rosa D."/>
            <person name="Bosakova Z."/>
            <person name="Bunikis I."/>
            <person name="Carretero M.A."/>
            <person name="Feiner N."/>
            <person name="Marsik P."/>
            <person name="Pauperio F."/>
            <person name="Salvi D."/>
            <person name="Soler L."/>
            <person name="While G.M."/>
            <person name="Uller T."/>
            <person name="Font E."/>
            <person name="Andersson L."/>
            <person name="Carneiro M."/>
        </authorList>
    </citation>
    <scope>NUCLEOTIDE SEQUENCE</scope>
</reference>
<dbReference type="AlphaFoldDB" id="A0A670HS95"/>
<reference evidence="4" key="2">
    <citation type="submission" date="2025-08" db="UniProtKB">
        <authorList>
            <consortium name="Ensembl"/>
        </authorList>
    </citation>
    <scope>IDENTIFICATION</scope>
</reference>
<dbReference type="Ensembl" id="ENSPMRT00000002086.1">
    <property type="protein sequence ID" value="ENSPMRP00000001962.1"/>
    <property type="gene ID" value="ENSPMRG00000001442.1"/>
</dbReference>
<evidence type="ECO:0000256" key="2">
    <source>
        <dbReference type="SAM" id="MobiDB-lite"/>
    </source>
</evidence>
<evidence type="ECO:0000313" key="5">
    <source>
        <dbReference type="Proteomes" id="UP000472272"/>
    </source>
</evidence>
<dbReference type="PANTHER" id="PTHR45935">
    <property type="entry name" value="PROTEIN ZBED8-RELATED"/>
    <property type="match status" value="1"/>
</dbReference>
<dbReference type="PROSITE" id="PS50804">
    <property type="entry name" value="SCAN_BOX"/>
    <property type="match status" value="1"/>
</dbReference>
<evidence type="ECO:0000313" key="4">
    <source>
        <dbReference type="Ensembl" id="ENSPMRP00000001962.1"/>
    </source>
</evidence>
<dbReference type="Proteomes" id="UP000472272">
    <property type="component" value="Chromosome 2"/>
</dbReference>
<dbReference type="CDD" id="cd07936">
    <property type="entry name" value="SCAN"/>
    <property type="match status" value="1"/>
</dbReference>
<proteinExistence type="predicted"/>
<feature type="domain" description="SCAN box" evidence="3">
    <location>
        <begin position="48"/>
        <end position="126"/>
    </location>
</feature>
<keyword evidence="1" id="KW-0539">Nucleus</keyword>
<dbReference type="SUPFAM" id="SSF47353">
    <property type="entry name" value="Retrovirus capsid dimerization domain-like"/>
    <property type="match status" value="1"/>
</dbReference>
<feature type="region of interest" description="Disordered" evidence="2">
    <location>
        <begin position="1"/>
        <end position="24"/>
    </location>
</feature>
<accession>A0A670HS95</accession>
<dbReference type="PANTHER" id="PTHR45935:SF15">
    <property type="entry name" value="SCAN BOX DOMAIN-CONTAINING PROTEIN"/>
    <property type="match status" value="1"/>
</dbReference>
<organism evidence="4 5">
    <name type="scientific">Podarcis muralis</name>
    <name type="common">Wall lizard</name>
    <name type="synonym">Lacerta muralis</name>
    <dbReference type="NCBI Taxonomy" id="64176"/>
    <lineage>
        <taxon>Eukaryota</taxon>
        <taxon>Metazoa</taxon>
        <taxon>Chordata</taxon>
        <taxon>Craniata</taxon>
        <taxon>Vertebrata</taxon>
        <taxon>Euteleostomi</taxon>
        <taxon>Lepidosauria</taxon>
        <taxon>Squamata</taxon>
        <taxon>Bifurcata</taxon>
        <taxon>Unidentata</taxon>
        <taxon>Episquamata</taxon>
        <taxon>Laterata</taxon>
        <taxon>Lacertibaenia</taxon>
        <taxon>Lacertidae</taxon>
        <taxon>Podarcis</taxon>
    </lineage>
</organism>
<reference evidence="4" key="3">
    <citation type="submission" date="2025-09" db="UniProtKB">
        <authorList>
            <consortium name="Ensembl"/>
        </authorList>
    </citation>
    <scope>IDENTIFICATION</scope>
</reference>